<dbReference type="AlphaFoldDB" id="A0A8T0G102"/>
<accession>A0A8T0G102</accession>
<dbReference type="CDD" id="cd02248">
    <property type="entry name" value="Peptidase_C1A"/>
    <property type="match status" value="1"/>
</dbReference>
<evidence type="ECO:0000313" key="10">
    <source>
        <dbReference type="EMBL" id="KAF8796175.1"/>
    </source>
</evidence>
<dbReference type="InterPro" id="IPR013201">
    <property type="entry name" value="Prot_inhib_I29"/>
</dbReference>
<dbReference type="PANTHER" id="PTHR12411">
    <property type="entry name" value="CYSTEINE PROTEASE FAMILY C1-RELATED"/>
    <property type="match status" value="1"/>
</dbReference>
<dbReference type="PROSITE" id="PS00639">
    <property type="entry name" value="THIOL_PROTEASE_HIS"/>
    <property type="match status" value="1"/>
</dbReference>
<evidence type="ECO:0000256" key="7">
    <source>
        <dbReference type="SAM" id="MobiDB-lite"/>
    </source>
</evidence>
<feature type="compositionally biased region" description="Basic residues" evidence="7">
    <location>
        <begin position="144"/>
        <end position="153"/>
    </location>
</feature>
<dbReference type="InterPro" id="IPR038765">
    <property type="entry name" value="Papain-like_cys_pep_sf"/>
</dbReference>
<feature type="region of interest" description="Disordered" evidence="7">
    <location>
        <begin position="106"/>
        <end position="174"/>
    </location>
</feature>
<feature type="region of interest" description="Disordered" evidence="7">
    <location>
        <begin position="1"/>
        <end position="80"/>
    </location>
</feature>
<dbReference type="GO" id="GO:0006508">
    <property type="term" value="P:proteolysis"/>
    <property type="evidence" value="ECO:0007669"/>
    <property type="project" value="UniProtKB-KW"/>
</dbReference>
<dbReference type="InterPro" id="IPR025661">
    <property type="entry name" value="Pept_asp_AS"/>
</dbReference>
<evidence type="ECO:0000259" key="9">
    <source>
        <dbReference type="SMART" id="SM00848"/>
    </source>
</evidence>
<keyword evidence="2" id="KW-0645">Protease</keyword>
<proteinExistence type="inferred from homology"/>
<dbReference type="InterPro" id="IPR000668">
    <property type="entry name" value="Peptidase_C1A_C"/>
</dbReference>
<dbReference type="PROSITE" id="PS00640">
    <property type="entry name" value="THIOL_PROTEASE_ASN"/>
    <property type="match status" value="1"/>
</dbReference>
<dbReference type="InterPro" id="IPR000169">
    <property type="entry name" value="Pept_cys_AS"/>
</dbReference>
<dbReference type="SMART" id="SM00645">
    <property type="entry name" value="Pept_C1"/>
    <property type="match status" value="1"/>
</dbReference>
<dbReference type="PRINTS" id="PR00705">
    <property type="entry name" value="PAPAIN"/>
</dbReference>
<gene>
    <name evidence="10" type="ORF">HNY73_000588</name>
</gene>
<sequence>MKQGHMILESSVGRDVSHNIHHPLGRQRRLSQTSTPTRSADTSLTTSITHSVGRHVSHNIHHPLGRQTRLSQHPSPTRSADTFLTTSITHSVGRHVSHNIHHPLGRQTRLSQHPHPLGRRHVSHTSITPRSADTSLTTSITHSVSRHVSHNIHHPLGQQTRLSQTPSPTRSADTSLTTSITHSVSRHVSHNIHHPLGQQKCPSPCPTHSDRQVSLHIASTTQVSFHTITTPIMSIEITSHAYTASMDIHFDPELNEHWENFKKVFGKVYDEREEIHRRMIWEQRVTDVIRHNLYYDLGIHSYRKGINEFSDMEHEEFVRTFNGFRHQLGMKANATTWIPPFNSQIPDQVDWRTKGLVTPVKNQQQCGSCWAFSATGSLEGQHKKKTGKLVSLSEQNLVDCSEPEGKPYLQISINKDGTCSFKKSSVGATATGYVDIPSGNEEALKQAVATIGPISVAIDASPDSFQSYQDGIYDAPDCSSVYLDHGVLAVGYGTEDGSDYWLVKNSWGTSWGIKGYIKMSRNKNNQCGIATQASYPLV</sequence>
<dbReference type="Gene3D" id="3.90.70.10">
    <property type="entry name" value="Cysteine proteinases"/>
    <property type="match status" value="2"/>
</dbReference>
<dbReference type="GO" id="GO:0008234">
    <property type="term" value="F:cysteine-type peptidase activity"/>
    <property type="evidence" value="ECO:0007669"/>
    <property type="project" value="UniProtKB-KW"/>
</dbReference>
<feature type="compositionally biased region" description="Polar residues" evidence="7">
    <location>
        <begin position="30"/>
        <end position="50"/>
    </location>
</feature>
<protein>
    <submittedName>
        <fullName evidence="10">Cathepsin L like protein</fullName>
    </submittedName>
</protein>
<dbReference type="FunFam" id="3.90.70.10:FF:000332">
    <property type="entry name" value="Cathepsin L1"/>
    <property type="match status" value="1"/>
</dbReference>
<comment type="similarity">
    <text evidence="1">Belongs to the peptidase C1 family.</text>
</comment>
<keyword evidence="3" id="KW-0378">Hydrolase</keyword>
<dbReference type="InterPro" id="IPR013128">
    <property type="entry name" value="Peptidase_C1A"/>
</dbReference>
<keyword evidence="11" id="KW-1185">Reference proteome</keyword>
<reference evidence="10" key="2">
    <citation type="submission" date="2020-06" db="EMBL/GenBank/DDBJ databases">
        <authorList>
            <person name="Sheffer M."/>
        </authorList>
    </citation>
    <scope>NUCLEOTIDE SEQUENCE</scope>
</reference>
<organism evidence="10 11">
    <name type="scientific">Argiope bruennichi</name>
    <name type="common">Wasp spider</name>
    <name type="synonym">Aranea bruennichi</name>
    <dbReference type="NCBI Taxonomy" id="94029"/>
    <lineage>
        <taxon>Eukaryota</taxon>
        <taxon>Metazoa</taxon>
        <taxon>Ecdysozoa</taxon>
        <taxon>Arthropoda</taxon>
        <taxon>Chelicerata</taxon>
        <taxon>Arachnida</taxon>
        <taxon>Araneae</taxon>
        <taxon>Araneomorphae</taxon>
        <taxon>Entelegynae</taxon>
        <taxon>Araneoidea</taxon>
        <taxon>Araneidae</taxon>
        <taxon>Argiope</taxon>
    </lineage>
</organism>
<dbReference type="SMART" id="SM00848">
    <property type="entry name" value="Inhibitor_I29"/>
    <property type="match status" value="1"/>
</dbReference>
<feature type="domain" description="Peptidase C1A papain C-terminal" evidence="8">
    <location>
        <begin position="345"/>
        <end position="537"/>
    </location>
</feature>
<evidence type="ECO:0000313" key="11">
    <source>
        <dbReference type="Proteomes" id="UP000807504"/>
    </source>
</evidence>
<feature type="compositionally biased region" description="Basic residues" evidence="7">
    <location>
        <begin position="52"/>
        <end position="64"/>
    </location>
</feature>
<evidence type="ECO:0000256" key="4">
    <source>
        <dbReference type="ARBA" id="ARBA00022807"/>
    </source>
</evidence>
<evidence type="ECO:0000256" key="6">
    <source>
        <dbReference type="ARBA" id="ARBA00023157"/>
    </source>
</evidence>
<dbReference type="Gene3D" id="1.10.287.2250">
    <property type="match status" value="1"/>
</dbReference>
<dbReference type="Pfam" id="PF00112">
    <property type="entry name" value="Peptidase_C1"/>
    <property type="match status" value="2"/>
</dbReference>
<dbReference type="SUPFAM" id="SSF54001">
    <property type="entry name" value="Cysteine proteinases"/>
    <property type="match status" value="1"/>
</dbReference>
<keyword evidence="4" id="KW-0788">Thiol protease</keyword>
<evidence type="ECO:0000256" key="5">
    <source>
        <dbReference type="ARBA" id="ARBA00023145"/>
    </source>
</evidence>
<evidence type="ECO:0000256" key="3">
    <source>
        <dbReference type="ARBA" id="ARBA00022801"/>
    </source>
</evidence>
<feature type="domain" description="Cathepsin propeptide inhibitor" evidence="9">
    <location>
        <begin position="258"/>
        <end position="317"/>
    </location>
</feature>
<keyword evidence="6" id="KW-1015">Disulfide bond</keyword>
<dbReference type="PROSITE" id="PS00139">
    <property type="entry name" value="THIOL_PROTEASE_CYS"/>
    <property type="match status" value="1"/>
</dbReference>
<name>A0A8T0G102_ARGBR</name>
<keyword evidence="5" id="KW-0865">Zymogen</keyword>
<evidence type="ECO:0000256" key="2">
    <source>
        <dbReference type="ARBA" id="ARBA00022670"/>
    </source>
</evidence>
<feature type="compositionally biased region" description="Polar residues" evidence="7">
    <location>
        <begin position="124"/>
        <end position="143"/>
    </location>
</feature>
<evidence type="ECO:0000256" key="1">
    <source>
        <dbReference type="ARBA" id="ARBA00008455"/>
    </source>
</evidence>
<dbReference type="EMBL" id="JABXBU010000001">
    <property type="protein sequence ID" value="KAF8796175.1"/>
    <property type="molecule type" value="Genomic_DNA"/>
</dbReference>
<feature type="compositionally biased region" description="Polar residues" evidence="7">
    <location>
        <begin position="157"/>
        <end position="174"/>
    </location>
</feature>
<feature type="compositionally biased region" description="Polar residues" evidence="7">
    <location>
        <begin position="68"/>
        <end position="80"/>
    </location>
</feature>
<dbReference type="InterPro" id="IPR039417">
    <property type="entry name" value="Peptidase_C1A_papain-like"/>
</dbReference>
<reference evidence="10" key="1">
    <citation type="journal article" date="2020" name="bioRxiv">
        <title>Chromosome-level reference genome of the European wasp spider Argiope bruennichi: a resource for studies on range expansion and evolutionary adaptation.</title>
        <authorList>
            <person name="Sheffer M.M."/>
            <person name="Hoppe A."/>
            <person name="Krehenwinkel H."/>
            <person name="Uhl G."/>
            <person name="Kuss A.W."/>
            <person name="Jensen L."/>
            <person name="Jensen C."/>
            <person name="Gillespie R.G."/>
            <person name="Hoff K.J."/>
            <person name="Prost S."/>
        </authorList>
    </citation>
    <scope>NUCLEOTIDE SEQUENCE</scope>
</reference>
<feature type="compositionally biased region" description="Basic residues" evidence="7">
    <location>
        <begin position="19"/>
        <end position="29"/>
    </location>
</feature>
<dbReference type="Proteomes" id="UP000807504">
    <property type="component" value="Unassembled WGS sequence"/>
</dbReference>
<dbReference type="Pfam" id="PF08246">
    <property type="entry name" value="Inhibitor_I29"/>
    <property type="match status" value="1"/>
</dbReference>
<comment type="caution">
    <text evidence="10">The sequence shown here is derived from an EMBL/GenBank/DDBJ whole genome shotgun (WGS) entry which is preliminary data.</text>
</comment>
<evidence type="ECO:0000259" key="8">
    <source>
        <dbReference type="SMART" id="SM00645"/>
    </source>
</evidence>
<dbReference type="InterPro" id="IPR025660">
    <property type="entry name" value="Pept_his_AS"/>
</dbReference>